<dbReference type="GO" id="GO:0050355">
    <property type="term" value="F:inorganic triphosphate phosphatase activity"/>
    <property type="evidence" value="ECO:0007669"/>
    <property type="project" value="InterPro"/>
</dbReference>
<name>A0A4Z0LZU5_9GAMM</name>
<dbReference type="Gene3D" id="1.40.20.10">
    <property type="entry name" value="CHAD domain"/>
    <property type="match status" value="1"/>
</dbReference>
<dbReference type="Pfam" id="PF05235">
    <property type="entry name" value="CHAD"/>
    <property type="match status" value="1"/>
</dbReference>
<evidence type="ECO:0000313" key="4">
    <source>
        <dbReference type="Proteomes" id="UP000298050"/>
    </source>
</evidence>
<organism evidence="3 4">
    <name type="scientific">Mangrovimicrobium sediminis</name>
    <dbReference type="NCBI Taxonomy" id="2562682"/>
    <lineage>
        <taxon>Bacteria</taxon>
        <taxon>Pseudomonadati</taxon>
        <taxon>Pseudomonadota</taxon>
        <taxon>Gammaproteobacteria</taxon>
        <taxon>Cellvibrionales</taxon>
        <taxon>Halieaceae</taxon>
        <taxon>Mangrovimicrobium</taxon>
    </lineage>
</organism>
<comment type="caution">
    <text evidence="3">The sequence shown here is derived from an EMBL/GenBank/DDBJ whole genome shotgun (WGS) entry which is preliminary data.</text>
</comment>
<proteinExistence type="predicted"/>
<dbReference type="InterPro" id="IPR039013">
    <property type="entry name" value="YgiF"/>
</dbReference>
<dbReference type="CDD" id="cd07756">
    <property type="entry name" value="CYTH-like_Pase_CHAD"/>
    <property type="match status" value="1"/>
</dbReference>
<dbReference type="InterPro" id="IPR033469">
    <property type="entry name" value="CYTH-like_dom_sf"/>
</dbReference>
<dbReference type="InterPro" id="IPR007899">
    <property type="entry name" value="CHAD_dom"/>
</dbReference>
<dbReference type="OrthoDB" id="3034217at2"/>
<dbReference type="Pfam" id="PF01928">
    <property type="entry name" value="CYTH"/>
    <property type="match status" value="1"/>
</dbReference>
<dbReference type="Gene3D" id="2.40.320.10">
    <property type="entry name" value="Hypothetical Protein Pfu-838710-001"/>
    <property type="match status" value="1"/>
</dbReference>
<sequence>MNVESEMKFALSPAAAKKLLRAKTLRRSARGKAKKRRLTSTYYDTRQHGLRKRGGALRVRQCGADFEQTVKLPAPGPLGMQNYEEWNVVADGPQPDLARFQHSLLKRLGHAGRAPSLSPVFTTDVERTTLVLAQGKTRFELALDIGCLRSHGRTAREQPVCEAEFELLEGDPLRMLDFILALGDDIDLQPLFMTKAQRGYALARPALKPKRSKARAVVLDPGMSVGEAFGRIVGEALDHLQRNQQPTLEGQPGGIHQARVAIRRIRAAMRAFKKVLPYDKRKAFNGEFRRFQARLAPARDWHVFLSETLPQVVAATPGEDAEHRRLQRLATRERRRATAEAQEVFCSARYTRLMLQFQRFLVGLERENPGMFELPVKDFAADVLDRTRRDLLLDTRPLSRMSEEDRHGLRKRGKKARYAMEFFAALWSGPGVERYLALMEALQDRLGEANDAVVARMLMAGLAPRTLAASGLLLVRGWSQARELQCNRAGQPVWRKLQRATPFWQ</sequence>
<dbReference type="PANTHER" id="PTHR39569">
    <property type="entry name" value="INORGANIC TRIPHOSPHATASE"/>
    <property type="match status" value="1"/>
</dbReference>
<dbReference type="AlphaFoldDB" id="A0A4Z0LZU5"/>
<dbReference type="SMART" id="SM01118">
    <property type="entry name" value="CYTH"/>
    <property type="match status" value="1"/>
</dbReference>
<feature type="domain" description="CYTH" evidence="1">
    <location>
        <begin position="2"/>
        <end position="206"/>
    </location>
</feature>
<keyword evidence="4" id="KW-1185">Reference proteome</keyword>
<dbReference type="PANTHER" id="PTHR39569:SF1">
    <property type="entry name" value="INORGANIC TRIPHOSPHATASE"/>
    <property type="match status" value="1"/>
</dbReference>
<evidence type="ECO:0000259" key="1">
    <source>
        <dbReference type="PROSITE" id="PS51707"/>
    </source>
</evidence>
<feature type="domain" description="CHAD" evidence="2">
    <location>
        <begin position="222"/>
        <end position="499"/>
    </location>
</feature>
<dbReference type="GO" id="GO:0046872">
    <property type="term" value="F:metal ion binding"/>
    <property type="evidence" value="ECO:0007669"/>
    <property type="project" value="TreeGrafter"/>
</dbReference>
<protein>
    <submittedName>
        <fullName evidence="3">CYTH and CHAD domain-containing protein</fullName>
    </submittedName>
</protein>
<dbReference type="InterPro" id="IPR023577">
    <property type="entry name" value="CYTH_domain"/>
</dbReference>
<evidence type="ECO:0000259" key="2">
    <source>
        <dbReference type="PROSITE" id="PS51708"/>
    </source>
</evidence>
<reference evidence="3 4" key="1">
    <citation type="submission" date="2019-04" db="EMBL/GenBank/DDBJ databases">
        <title>Taxonomy of novel Haliea sp. from mangrove soil of West Coast of India.</title>
        <authorList>
            <person name="Verma A."/>
            <person name="Kumar P."/>
            <person name="Krishnamurthi S."/>
        </authorList>
    </citation>
    <scope>NUCLEOTIDE SEQUENCE [LARGE SCALE GENOMIC DNA]</scope>
    <source>
        <strain evidence="3 4">SAOS-164</strain>
    </source>
</reference>
<evidence type="ECO:0000313" key="3">
    <source>
        <dbReference type="EMBL" id="TGD72687.1"/>
    </source>
</evidence>
<dbReference type="EMBL" id="SRLE01000009">
    <property type="protein sequence ID" value="TGD72687.1"/>
    <property type="molecule type" value="Genomic_DNA"/>
</dbReference>
<dbReference type="RefSeq" id="WP_135445043.1">
    <property type="nucleotide sequence ID" value="NZ_SRLE01000009.1"/>
</dbReference>
<dbReference type="SMART" id="SM00880">
    <property type="entry name" value="CHAD"/>
    <property type="match status" value="1"/>
</dbReference>
<gene>
    <name evidence="3" type="ORF">E4634_14295</name>
</gene>
<dbReference type="PROSITE" id="PS51708">
    <property type="entry name" value="CHAD"/>
    <property type="match status" value="1"/>
</dbReference>
<accession>A0A4Z0LZU5</accession>
<dbReference type="PROSITE" id="PS51707">
    <property type="entry name" value="CYTH"/>
    <property type="match status" value="1"/>
</dbReference>
<dbReference type="SUPFAM" id="SSF55154">
    <property type="entry name" value="CYTH-like phosphatases"/>
    <property type="match status" value="1"/>
</dbReference>
<dbReference type="InterPro" id="IPR038186">
    <property type="entry name" value="CHAD_dom_sf"/>
</dbReference>
<dbReference type="Proteomes" id="UP000298050">
    <property type="component" value="Unassembled WGS sequence"/>
</dbReference>